<evidence type="ECO:0000313" key="3">
    <source>
        <dbReference type="EMBL" id="SIQ07121.1"/>
    </source>
</evidence>
<feature type="domain" description="DUF6973" evidence="2">
    <location>
        <begin position="140"/>
        <end position="227"/>
    </location>
</feature>
<feature type="region of interest" description="Disordered" evidence="1">
    <location>
        <begin position="193"/>
        <end position="213"/>
    </location>
</feature>
<evidence type="ECO:0000313" key="4">
    <source>
        <dbReference type="Proteomes" id="UP000185547"/>
    </source>
</evidence>
<dbReference type="AlphaFoldDB" id="A0A9X8R1Z9"/>
<comment type="caution">
    <text evidence="3">The sequence shown here is derived from an EMBL/GenBank/DDBJ whole genome shotgun (WGS) entry which is preliminary data.</text>
</comment>
<name>A0A9X8R1Z9_9CORY</name>
<gene>
    <name evidence="3" type="ORF">SAMN05421802_105117</name>
</gene>
<dbReference type="Pfam" id="PF22322">
    <property type="entry name" value="DUF6973"/>
    <property type="match status" value="1"/>
</dbReference>
<reference evidence="3 4" key="1">
    <citation type="submission" date="2017-01" db="EMBL/GenBank/DDBJ databases">
        <authorList>
            <person name="Varghese N."/>
            <person name="Submissions S."/>
        </authorList>
    </citation>
    <scope>NUCLEOTIDE SEQUENCE [LARGE SCALE GENOMIC DNA]</scope>
    <source>
        <strain evidence="3 4">DSM 44280</strain>
    </source>
</reference>
<sequence length="246" mass="27049">MAASPTRLHVLAKCGSPHIVNRGAIWQILCYGFVMVQSQAKDPTLKRTLRTPIVITALALTFGLGTTPAWAEETQDANTQPTSASYYLTTDQLQRFSLDALDVGESQPVRPDEFTTYGYYPGGMNGAEARFCAQPWNFGKCASAKSASDDALARSRAKFDEYSLSLGKGDAYRHCYWSARMTIDMGVGEAQGFGDRHEAESSGPDKEMDLANNATGRSVGQSYRTYDSASNRCEWLARNNRLVTLR</sequence>
<evidence type="ECO:0000256" key="1">
    <source>
        <dbReference type="SAM" id="MobiDB-lite"/>
    </source>
</evidence>
<organism evidence="3 4">
    <name type="scientific">Corynebacterium afermentans</name>
    <dbReference type="NCBI Taxonomy" id="38286"/>
    <lineage>
        <taxon>Bacteria</taxon>
        <taxon>Bacillati</taxon>
        <taxon>Actinomycetota</taxon>
        <taxon>Actinomycetes</taxon>
        <taxon>Mycobacteriales</taxon>
        <taxon>Corynebacteriaceae</taxon>
        <taxon>Corynebacterium</taxon>
    </lineage>
</organism>
<evidence type="ECO:0000259" key="2">
    <source>
        <dbReference type="Pfam" id="PF22322"/>
    </source>
</evidence>
<feature type="compositionally biased region" description="Basic and acidic residues" evidence="1">
    <location>
        <begin position="194"/>
        <end position="209"/>
    </location>
</feature>
<accession>A0A9X8R1Z9</accession>
<dbReference type="EMBL" id="FTMH01000005">
    <property type="protein sequence ID" value="SIQ07121.1"/>
    <property type="molecule type" value="Genomic_DNA"/>
</dbReference>
<protein>
    <recommendedName>
        <fullName evidence="2">DUF6973 domain-containing protein</fullName>
    </recommendedName>
</protein>
<proteinExistence type="predicted"/>
<dbReference type="Proteomes" id="UP000185547">
    <property type="component" value="Unassembled WGS sequence"/>
</dbReference>
<dbReference type="InterPro" id="IPR054246">
    <property type="entry name" value="DUF6973"/>
</dbReference>
<keyword evidence="4" id="KW-1185">Reference proteome</keyword>